<dbReference type="OrthoDB" id="3065078at2759"/>
<feature type="compositionally biased region" description="Basic residues" evidence="1">
    <location>
        <begin position="153"/>
        <end position="169"/>
    </location>
</feature>
<dbReference type="AlphaFoldDB" id="A0A9P6DGH9"/>
<feature type="compositionally biased region" description="Basic residues" evidence="1">
    <location>
        <begin position="25"/>
        <end position="34"/>
    </location>
</feature>
<proteinExistence type="predicted"/>
<protein>
    <recommendedName>
        <fullName evidence="5">Secreted protein</fullName>
    </recommendedName>
</protein>
<gene>
    <name evidence="3" type="ORF">BDN71DRAFT_1445938</name>
</gene>
<sequence length="176" mass="19586">MVYSKSVLVAAALTATVSVNAVGHHGGRPSHHMNHAPGYQGQRFGGDPHRQGGPPHRQVQRIAREELVELDDRSLLDQMPNVDHGPVMLTHPRFPRDADEAELDAREPRIPIHPWDQGRSPVDHNRHHHAMPHPHGRPVLIARGVDHDIQARGGKKFGKHRHGKKRPHGHGQGETS</sequence>
<keyword evidence="4" id="KW-1185">Reference proteome</keyword>
<feature type="chain" id="PRO_5040180261" description="Secreted protein" evidence="2">
    <location>
        <begin position="22"/>
        <end position="176"/>
    </location>
</feature>
<dbReference type="Proteomes" id="UP000807025">
    <property type="component" value="Unassembled WGS sequence"/>
</dbReference>
<comment type="caution">
    <text evidence="3">The sequence shown here is derived from an EMBL/GenBank/DDBJ whole genome shotgun (WGS) entry which is preliminary data.</text>
</comment>
<name>A0A9P6DGH9_PLEER</name>
<feature type="signal peptide" evidence="2">
    <location>
        <begin position="1"/>
        <end position="21"/>
    </location>
</feature>
<accession>A0A9P6DGH9</accession>
<evidence type="ECO:0008006" key="5">
    <source>
        <dbReference type="Google" id="ProtNLM"/>
    </source>
</evidence>
<dbReference type="EMBL" id="MU154550">
    <property type="protein sequence ID" value="KAF9496689.1"/>
    <property type="molecule type" value="Genomic_DNA"/>
</dbReference>
<evidence type="ECO:0000313" key="3">
    <source>
        <dbReference type="EMBL" id="KAF9496689.1"/>
    </source>
</evidence>
<evidence type="ECO:0000256" key="2">
    <source>
        <dbReference type="SAM" id="SignalP"/>
    </source>
</evidence>
<evidence type="ECO:0000256" key="1">
    <source>
        <dbReference type="SAM" id="MobiDB-lite"/>
    </source>
</evidence>
<feature type="region of interest" description="Disordered" evidence="1">
    <location>
        <begin position="23"/>
        <end position="57"/>
    </location>
</feature>
<feature type="region of interest" description="Disordered" evidence="1">
    <location>
        <begin position="150"/>
        <end position="176"/>
    </location>
</feature>
<organism evidence="3 4">
    <name type="scientific">Pleurotus eryngii</name>
    <name type="common">Boletus of the steppes</name>
    <dbReference type="NCBI Taxonomy" id="5323"/>
    <lineage>
        <taxon>Eukaryota</taxon>
        <taxon>Fungi</taxon>
        <taxon>Dikarya</taxon>
        <taxon>Basidiomycota</taxon>
        <taxon>Agaricomycotina</taxon>
        <taxon>Agaricomycetes</taxon>
        <taxon>Agaricomycetidae</taxon>
        <taxon>Agaricales</taxon>
        <taxon>Pleurotineae</taxon>
        <taxon>Pleurotaceae</taxon>
        <taxon>Pleurotus</taxon>
    </lineage>
</organism>
<evidence type="ECO:0000313" key="4">
    <source>
        <dbReference type="Proteomes" id="UP000807025"/>
    </source>
</evidence>
<keyword evidence="2" id="KW-0732">Signal</keyword>
<reference evidence="3" key="1">
    <citation type="submission" date="2020-11" db="EMBL/GenBank/DDBJ databases">
        <authorList>
            <consortium name="DOE Joint Genome Institute"/>
            <person name="Ahrendt S."/>
            <person name="Riley R."/>
            <person name="Andreopoulos W."/>
            <person name="Labutti K."/>
            <person name="Pangilinan J."/>
            <person name="Ruiz-Duenas F.J."/>
            <person name="Barrasa J.M."/>
            <person name="Sanchez-Garcia M."/>
            <person name="Camarero S."/>
            <person name="Miyauchi S."/>
            <person name="Serrano A."/>
            <person name="Linde D."/>
            <person name="Babiker R."/>
            <person name="Drula E."/>
            <person name="Ayuso-Fernandez I."/>
            <person name="Pacheco R."/>
            <person name="Padilla G."/>
            <person name="Ferreira P."/>
            <person name="Barriuso J."/>
            <person name="Kellner H."/>
            <person name="Castanera R."/>
            <person name="Alfaro M."/>
            <person name="Ramirez L."/>
            <person name="Pisabarro A.G."/>
            <person name="Kuo A."/>
            <person name="Tritt A."/>
            <person name="Lipzen A."/>
            <person name="He G."/>
            <person name="Yan M."/>
            <person name="Ng V."/>
            <person name="Cullen D."/>
            <person name="Martin F."/>
            <person name="Rosso M.-N."/>
            <person name="Henrissat B."/>
            <person name="Hibbett D."/>
            <person name="Martinez A.T."/>
            <person name="Grigoriev I.V."/>
        </authorList>
    </citation>
    <scope>NUCLEOTIDE SEQUENCE</scope>
    <source>
        <strain evidence="3">ATCC 90797</strain>
    </source>
</reference>